<dbReference type="RefSeq" id="WP_012870744.1">
    <property type="nucleotide sequence ID" value="NC_013523.1"/>
</dbReference>
<dbReference type="Gene3D" id="3.90.960.10">
    <property type="entry name" value="YbaK/aminoacyl-tRNA synthetase-associated domain"/>
    <property type="match status" value="1"/>
</dbReference>
<sequence>MRGSSTWRADGAAQPSNPGGEPEAGPDRLARYLAEQDIDAEILFPDQPTPTVPLAAEALGVPPDQIVKSLLFQGKDGNCVLAIVRGTARVSRARLAAASGLRQPKLAPPQVVRDLTGYEPGGTPPVGHLTPVPVVVDRAVLDESVVFGGGGSDRTMLRIRPHDIVRLTRAVVADLCDEM</sequence>
<dbReference type="InterPro" id="IPR007214">
    <property type="entry name" value="YbaK/aa-tRNA-synth-assoc-dom"/>
</dbReference>
<dbReference type="HOGENOM" id="CLU_094875_0_2_0"/>
<accession>D1C6T5</accession>
<protein>
    <submittedName>
        <fullName evidence="3">YbaK/prolyl-tRNA synthetase associated region</fullName>
    </submittedName>
</protein>
<dbReference type="GO" id="GO:0002161">
    <property type="term" value="F:aminoacyl-tRNA deacylase activity"/>
    <property type="evidence" value="ECO:0007669"/>
    <property type="project" value="InterPro"/>
</dbReference>
<keyword evidence="3" id="KW-0436">Ligase</keyword>
<proteinExistence type="predicted"/>
<name>D1C6T5_SPHTD</name>
<organism evidence="3 4">
    <name type="scientific">Sphaerobacter thermophilus (strain ATCC 49802 / DSM 20745 / KCCM 41009 / NCIMB 13125 / S 6022)</name>
    <dbReference type="NCBI Taxonomy" id="479434"/>
    <lineage>
        <taxon>Bacteria</taxon>
        <taxon>Pseudomonadati</taxon>
        <taxon>Thermomicrobiota</taxon>
        <taxon>Thermomicrobia</taxon>
        <taxon>Sphaerobacterales</taxon>
        <taxon>Sphaerobacterineae</taxon>
        <taxon>Sphaerobacteraceae</taxon>
        <taxon>Sphaerobacter</taxon>
    </lineage>
</organism>
<feature type="domain" description="YbaK/aminoacyl-tRNA synthetase-associated" evidence="2">
    <location>
        <begin position="48"/>
        <end position="167"/>
    </location>
</feature>
<dbReference type="InParanoid" id="D1C6T5"/>
<dbReference type="FunCoup" id="D1C6T5">
    <property type="interactions" value="4"/>
</dbReference>
<evidence type="ECO:0000313" key="4">
    <source>
        <dbReference type="Proteomes" id="UP000002027"/>
    </source>
</evidence>
<dbReference type="Proteomes" id="UP000002027">
    <property type="component" value="Chromosome 1"/>
</dbReference>
<dbReference type="InterPro" id="IPR036754">
    <property type="entry name" value="YbaK/aa-tRNA-synt-asso_dom_sf"/>
</dbReference>
<dbReference type="AlphaFoldDB" id="D1C6T5"/>
<evidence type="ECO:0000256" key="1">
    <source>
        <dbReference type="SAM" id="MobiDB-lite"/>
    </source>
</evidence>
<dbReference type="OrthoDB" id="9798760at2"/>
<dbReference type="EMBL" id="CP001823">
    <property type="protein sequence ID" value="ACZ37696.1"/>
    <property type="molecule type" value="Genomic_DNA"/>
</dbReference>
<reference evidence="3 4" key="2">
    <citation type="journal article" date="2010" name="Stand. Genomic Sci.">
        <title>Complete genome sequence of Desulfohalobium retbaense type strain (HR(100)).</title>
        <authorList>
            <person name="Spring S."/>
            <person name="Nolan M."/>
            <person name="Lapidus A."/>
            <person name="Glavina Del Rio T."/>
            <person name="Copeland A."/>
            <person name="Tice H."/>
            <person name="Cheng J.F."/>
            <person name="Lucas S."/>
            <person name="Land M."/>
            <person name="Chen F."/>
            <person name="Bruce D."/>
            <person name="Goodwin L."/>
            <person name="Pitluck S."/>
            <person name="Ivanova N."/>
            <person name="Mavromatis K."/>
            <person name="Mikhailova N."/>
            <person name="Pati A."/>
            <person name="Chen A."/>
            <person name="Palaniappan K."/>
            <person name="Hauser L."/>
            <person name="Chang Y.J."/>
            <person name="Jeffries C.D."/>
            <person name="Munk C."/>
            <person name="Kiss H."/>
            <person name="Chain P."/>
            <person name="Han C."/>
            <person name="Brettin T."/>
            <person name="Detter J.C."/>
            <person name="Schuler E."/>
            <person name="Goker M."/>
            <person name="Rohde M."/>
            <person name="Bristow J."/>
            <person name="Eisen J.A."/>
            <person name="Markowitz V."/>
            <person name="Hugenholtz P."/>
            <person name="Kyrpides N.C."/>
            <person name="Klenk H.P."/>
        </authorList>
    </citation>
    <scope>NUCLEOTIDE SEQUENCE [LARGE SCALE GENOMIC DNA]</scope>
    <source>
        <strain evidence="4">ATCC 49802 / DSM 20745 / S 6022</strain>
    </source>
</reference>
<dbReference type="PANTHER" id="PTHR30411:SF1">
    <property type="entry name" value="CYTOPLASMIC PROTEIN"/>
    <property type="match status" value="1"/>
</dbReference>
<evidence type="ECO:0000313" key="3">
    <source>
        <dbReference type="EMBL" id="ACZ37696.1"/>
    </source>
</evidence>
<dbReference type="SUPFAM" id="SSF55826">
    <property type="entry name" value="YbaK/ProRS associated domain"/>
    <property type="match status" value="1"/>
</dbReference>
<keyword evidence="4" id="KW-1185">Reference proteome</keyword>
<dbReference type="STRING" id="479434.Sthe_0257"/>
<dbReference type="KEGG" id="sti:Sthe_0257"/>
<keyword evidence="3" id="KW-0030">Aminoacyl-tRNA synthetase</keyword>
<reference evidence="4" key="1">
    <citation type="submission" date="2009-11" db="EMBL/GenBank/DDBJ databases">
        <title>The complete chromosome 1 of Sphaerobacter thermophilus DSM 20745.</title>
        <authorList>
            <person name="Lucas S."/>
            <person name="Copeland A."/>
            <person name="Lapidus A."/>
            <person name="Glavina del Rio T."/>
            <person name="Dalin E."/>
            <person name="Tice H."/>
            <person name="Bruce D."/>
            <person name="Goodwin L."/>
            <person name="Pitluck S."/>
            <person name="Kyrpides N."/>
            <person name="Mavromatis K."/>
            <person name="Ivanova N."/>
            <person name="Mikhailova N."/>
            <person name="LaButti K.M."/>
            <person name="Clum A."/>
            <person name="Sun H.I."/>
            <person name="Brettin T."/>
            <person name="Detter J.C."/>
            <person name="Han C."/>
            <person name="Larimer F."/>
            <person name="Land M."/>
            <person name="Hauser L."/>
            <person name="Markowitz V."/>
            <person name="Cheng J.F."/>
            <person name="Hugenholtz P."/>
            <person name="Woyke T."/>
            <person name="Wu D."/>
            <person name="Steenblock K."/>
            <person name="Schneider S."/>
            <person name="Pukall R."/>
            <person name="Goeker M."/>
            <person name="Klenk H.P."/>
            <person name="Eisen J.A."/>
        </authorList>
    </citation>
    <scope>NUCLEOTIDE SEQUENCE [LARGE SCALE GENOMIC DNA]</scope>
    <source>
        <strain evidence="4">ATCC 49802 / DSM 20745 / S 6022</strain>
    </source>
</reference>
<dbReference type="CDD" id="cd04333">
    <property type="entry name" value="ProX_deacylase"/>
    <property type="match status" value="1"/>
</dbReference>
<feature type="region of interest" description="Disordered" evidence="1">
    <location>
        <begin position="1"/>
        <end position="27"/>
    </location>
</feature>
<dbReference type="GO" id="GO:0004812">
    <property type="term" value="F:aminoacyl-tRNA ligase activity"/>
    <property type="evidence" value="ECO:0007669"/>
    <property type="project" value="UniProtKB-KW"/>
</dbReference>
<dbReference type="Pfam" id="PF04073">
    <property type="entry name" value="tRNA_edit"/>
    <property type="match status" value="1"/>
</dbReference>
<evidence type="ECO:0000259" key="2">
    <source>
        <dbReference type="Pfam" id="PF04073"/>
    </source>
</evidence>
<dbReference type="eggNOG" id="COG2606">
    <property type="taxonomic scope" value="Bacteria"/>
</dbReference>
<dbReference type="PANTHER" id="PTHR30411">
    <property type="entry name" value="CYTOPLASMIC PROTEIN"/>
    <property type="match status" value="1"/>
</dbReference>
<gene>
    <name evidence="3" type="ordered locus">Sthe_0257</name>
</gene>